<dbReference type="Proteomes" id="UP000768646">
    <property type="component" value="Unassembled WGS sequence"/>
</dbReference>
<proteinExistence type="predicted"/>
<reference evidence="1 2" key="1">
    <citation type="journal article" date="2021" name="Commun. Biol.">
        <title>Genomic insights into the host specific adaptation of the Pneumocystis genus.</title>
        <authorList>
            <person name="Cisse O.H."/>
            <person name="Ma L."/>
            <person name="Dekker J.P."/>
            <person name="Khil P.P."/>
            <person name="Youn J.-H."/>
            <person name="Brenchley J.M."/>
            <person name="Blair R."/>
            <person name="Pahar B."/>
            <person name="Chabe M."/>
            <person name="Van Rompay K.K.A."/>
            <person name="Keesler R."/>
            <person name="Sukura A."/>
            <person name="Hirsch V."/>
            <person name="Kutty G."/>
            <person name="Liu Y."/>
            <person name="Peng L."/>
            <person name="Chen J."/>
            <person name="Song J."/>
            <person name="Weissenbacher-Lang C."/>
            <person name="Xu J."/>
            <person name="Upham N.S."/>
            <person name="Stajich J.E."/>
            <person name="Cuomo C.A."/>
            <person name="Cushion M.T."/>
            <person name="Kovacs J.A."/>
        </authorList>
    </citation>
    <scope>NUCLEOTIDE SEQUENCE [LARGE SCALE GENOMIC DNA]</scope>
    <source>
        <strain evidence="1 2">RABM</strain>
    </source>
</reference>
<comment type="caution">
    <text evidence="1">The sequence shown here is derived from an EMBL/GenBank/DDBJ whole genome shotgun (WGS) entry which is preliminary data.</text>
</comment>
<evidence type="ECO:0000313" key="2">
    <source>
        <dbReference type="Proteomes" id="UP000768646"/>
    </source>
</evidence>
<accession>A0ACB7CBS7</accession>
<sequence length="230" mass="26684">MSKEHKKIKKHKYNKVKEKFSSQEIKKKEKKRDSKKKKNKSKKEDALLPINPFLNLKIESYISIPPIYSCSPMKGIQYYLDTMILSYLPSIQGIMLAHRNCKFIDKTAKIYNESPFAFAWVQFEMLVWRTKTGDFIEGTVNLQSPSHIGLLVSGFFNASIPKKAIPKNWMYQEVMSQKEVEQNENGYWIDQDKKAVKIGDKISFWTVKLETIGGIVSIEGTLLSKKYTDK</sequence>
<protein>
    <submittedName>
        <fullName evidence="1">Uncharacterized protein</fullName>
    </submittedName>
</protein>
<organism evidence="1 2">
    <name type="scientific">Pneumocystis oryctolagi</name>
    <dbReference type="NCBI Taxonomy" id="42067"/>
    <lineage>
        <taxon>Eukaryota</taxon>
        <taxon>Fungi</taxon>
        <taxon>Dikarya</taxon>
        <taxon>Ascomycota</taxon>
        <taxon>Taphrinomycotina</taxon>
        <taxon>Pneumocystomycetes</taxon>
        <taxon>Pneumocystaceae</taxon>
        <taxon>Pneumocystis</taxon>
    </lineage>
</organism>
<dbReference type="EMBL" id="JABTEG010000004">
    <property type="protein sequence ID" value="KAG4305206.1"/>
    <property type="molecule type" value="Genomic_DNA"/>
</dbReference>
<keyword evidence="2" id="KW-1185">Reference proteome</keyword>
<gene>
    <name evidence="1" type="ORF">PORY_001376</name>
</gene>
<evidence type="ECO:0000313" key="1">
    <source>
        <dbReference type="EMBL" id="KAG4305206.1"/>
    </source>
</evidence>
<name>A0ACB7CBS7_9ASCO</name>